<protein>
    <submittedName>
        <fullName evidence="2">Uncharacterized protein</fullName>
    </submittedName>
</protein>
<organism evidence="2 3">
    <name type="scientific">Schizopora paradoxa</name>
    <dbReference type="NCBI Taxonomy" id="27342"/>
    <lineage>
        <taxon>Eukaryota</taxon>
        <taxon>Fungi</taxon>
        <taxon>Dikarya</taxon>
        <taxon>Basidiomycota</taxon>
        <taxon>Agaricomycotina</taxon>
        <taxon>Agaricomycetes</taxon>
        <taxon>Hymenochaetales</taxon>
        <taxon>Schizoporaceae</taxon>
        <taxon>Schizopora</taxon>
    </lineage>
</organism>
<feature type="compositionally biased region" description="Gly residues" evidence="1">
    <location>
        <begin position="1"/>
        <end position="10"/>
    </location>
</feature>
<accession>A0A0H2RT87</accession>
<dbReference type="OrthoDB" id="3235454at2759"/>
<feature type="compositionally biased region" description="Low complexity" evidence="1">
    <location>
        <begin position="13"/>
        <end position="24"/>
    </location>
</feature>
<sequence length="185" mass="20728">MPGNSRGGKATGSSAKPAKPAVKSAKGRANAFAFDQDDNDDVPQPSQSSSDDGLMATIAQQMQLSMEKKKKEKEGRVLQNAQKELIRIIRDKAQEFTDMAAGLDQIFEAFQLEYATNEDTIRKLWEAILKEQLKLHKIIEEKQKKASEYEQQREQKHIKALALGRKACEESNRLINSLNPHGGFD</sequence>
<evidence type="ECO:0000256" key="1">
    <source>
        <dbReference type="SAM" id="MobiDB-lite"/>
    </source>
</evidence>
<proteinExistence type="predicted"/>
<feature type="region of interest" description="Disordered" evidence="1">
    <location>
        <begin position="1"/>
        <end position="55"/>
    </location>
</feature>
<gene>
    <name evidence="2" type="ORF">SCHPADRAFT_944781</name>
</gene>
<evidence type="ECO:0000313" key="2">
    <source>
        <dbReference type="EMBL" id="KLO08036.1"/>
    </source>
</evidence>
<dbReference type="Proteomes" id="UP000053477">
    <property type="component" value="Unassembled WGS sequence"/>
</dbReference>
<reference evidence="2 3" key="1">
    <citation type="submission" date="2015-04" db="EMBL/GenBank/DDBJ databases">
        <title>Complete genome sequence of Schizopora paradoxa KUC8140, a cosmopolitan wood degrader in East Asia.</title>
        <authorList>
            <consortium name="DOE Joint Genome Institute"/>
            <person name="Min B."/>
            <person name="Park H."/>
            <person name="Jang Y."/>
            <person name="Kim J.-J."/>
            <person name="Kim K.H."/>
            <person name="Pangilinan J."/>
            <person name="Lipzen A."/>
            <person name="Riley R."/>
            <person name="Grigoriev I.V."/>
            <person name="Spatafora J.W."/>
            <person name="Choi I.-G."/>
        </authorList>
    </citation>
    <scope>NUCLEOTIDE SEQUENCE [LARGE SCALE GENOMIC DNA]</scope>
    <source>
        <strain evidence="2 3">KUC8140</strain>
    </source>
</reference>
<keyword evidence="3" id="KW-1185">Reference proteome</keyword>
<dbReference type="EMBL" id="KQ086109">
    <property type="protein sequence ID" value="KLO08036.1"/>
    <property type="molecule type" value="Genomic_DNA"/>
</dbReference>
<name>A0A0H2RT87_9AGAM</name>
<feature type="compositionally biased region" description="Low complexity" evidence="1">
    <location>
        <begin position="42"/>
        <end position="52"/>
    </location>
</feature>
<dbReference type="AlphaFoldDB" id="A0A0H2RT87"/>
<dbReference type="InParanoid" id="A0A0H2RT87"/>
<evidence type="ECO:0000313" key="3">
    <source>
        <dbReference type="Proteomes" id="UP000053477"/>
    </source>
</evidence>